<dbReference type="AlphaFoldDB" id="A0A811Y824"/>
<evidence type="ECO:0000256" key="2">
    <source>
        <dbReference type="ARBA" id="ARBA00023125"/>
    </source>
</evidence>
<protein>
    <submittedName>
        <fullName evidence="6">(raccoon dog) hypothetical protein</fullName>
    </submittedName>
</protein>
<dbReference type="GO" id="GO:0003677">
    <property type="term" value="F:DNA binding"/>
    <property type="evidence" value="ECO:0007669"/>
    <property type="project" value="UniProtKB-KW"/>
</dbReference>
<dbReference type="Gene3D" id="1.10.30.10">
    <property type="entry name" value="High mobility group box domain"/>
    <property type="match status" value="1"/>
</dbReference>
<comment type="caution">
    <text evidence="6">The sequence shown here is derived from an EMBL/GenBank/DDBJ whole genome shotgun (WGS) entry which is preliminary data.</text>
</comment>
<dbReference type="InterPro" id="IPR009071">
    <property type="entry name" value="HMG_box_dom"/>
</dbReference>
<dbReference type="Pfam" id="PF00505">
    <property type="entry name" value="HMG_box"/>
    <property type="match status" value="1"/>
</dbReference>
<evidence type="ECO:0000256" key="4">
    <source>
        <dbReference type="SAM" id="MobiDB-lite"/>
    </source>
</evidence>
<feature type="region of interest" description="Disordered" evidence="4">
    <location>
        <begin position="118"/>
        <end position="263"/>
    </location>
</feature>
<dbReference type="SUPFAM" id="SSF47095">
    <property type="entry name" value="HMG-box"/>
    <property type="match status" value="1"/>
</dbReference>
<comment type="subcellular location">
    <subcellularLocation>
        <location evidence="1">Nucleus</location>
    </subcellularLocation>
</comment>
<evidence type="ECO:0000313" key="7">
    <source>
        <dbReference type="Proteomes" id="UP000645828"/>
    </source>
</evidence>
<gene>
    <name evidence="6" type="ORF">NYPRO_LOCUS5912</name>
</gene>
<keyword evidence="3" id="KW-0539">Nucleus</keyword>
<reference evidence="6" key="1">
    <citation type="submission" date="2020-12" db="EMBL/GenBank/DDBJ databases">
        <authorList>
            <consortium name="Molecular Ecology Group"/>
        </authorList>
    </citation>
    <scope>NUCLEOTIDE SEQUENCE</scope>
    <source>
        <strain evidence="6">TBG_1078</strain>
    </source>
</reference>
<dbReference type="GO" id="GO:0005634">
    <property type="term" value="C:nucleus"/>
    <property type="evidence" value="ECO:0007669"/>
    <property type="project" value="UniProtKB-SubCell"/>
</dbReference>
<sequence length="263" mass="29128">MPLPGGQDHWSNADTVKLLERLETNLPSNDSHTFKTTTRSQMDWGKVAFKDYSGEIVQTQMVTHFLPHEKISHIDPPQQYPKLRSQELTKLLSEKYRELPEQIRLKYVQDFQKEKGEFEDKLAGGPNSAGRKFPRHVRDVKSPPENSFARRVKFHGEPRSPREGHEGGPRPQDPKDRPAAPVSRESARGAWTGLQAPETESSEATGGNSHGSRASGENEEGRKEGRRSSDPSSGDADDYGESEHSGPSSSSPGHSSDSDSDSS</sequence>
<keyword evidence="2" id="KW-0238">DNA-binding</keyword>
<feature type="compositionally biased region" description="Low complexity" evidence="4">
    <location>
        <begin position="245"/>
        <end position="257"/>
    </location>
</feature>
<dbReference type="Proteomes" id="UP000645828">
    <property type="component" value="Unassembled WGS sequence"/>
</dbReference>
<organism evidence="6 7">
    <name type="scientific">Nyctereutes procyonoides</name>
    <name type="common">Raccoon dog</name>
    <name type="synonym">Canis procyonoides</name>
    <dbReference type="NCBI Taxonomy" id="34880"/>
    <lineage>
        <taxon>Eukaryota</taxon>
        <taxon>Metazoa</taxon>
        <taxon>Chordata</taxon>
        <taxon>Craniata</taxon>
        <taxon>Vertebrata</taxon>
        <taxon>Euteleostomi</taxon>
        <taxon>Mammalia</taxon>
        <taxon>Eutheria</taxon>
        <taxon>Laurasiatheria</taxon>
        <taxon>Carnivora</taxon>
        <taxon>Caniformia</taxon>
        <taxon>Canidae</taxon>
        <taxon>Nyctereutes</taxon>
    </lineage>
</organism>
<evidence type="ECO:0000256" key="1">
    <source>
        <dbReference type="ARBA" id="ARBA00004123"/>
    </source>
</evidence>
<dbReference type="InterPro" id="IPR051762">
    <property type="entry name" value="UBF1"/>
</dbReference>
<feature type="compositionally biased region" description="Basic and acidic residues" evidence="4">
    <location>
        <begin position="219"/>
        <end position="229"/>
    </location>
</feature>
<dbReference type="EMBL" id="CAJHUB010000670">
    <property type="protein sequence ID" value="CAD7673118.1"/>
    <property type="molecule type" value="Genomic_DNA"/>
</dbReference>
<feature type="domain" description="HMG box" evidence="5">
    <location>
        <begin position="78"/>
        <end position="121"/>
    </location>
</feature>
<feature type="compositionally biased region" description="Polar residues" evidence="4">
    <location>
        <begin position="198"/>
        <end position="212"/>
    </location>
</feature>
<evidence type="ECO:0000256" key="3">
    <source>
        <dbReference type="ARBA" id="ARBA00023242"/>
    </source>
</evidence>
<feature type="compositionally biased region" description="Basic and acidic residues" evidence="4">
    <location>
        <begin position="154"/>
        <end position="178"/>
    </location>
</feature>
<keyword evidence="7" id="KW-1185">Reference proteome</keyword>
<evidence type="ECO:0000259" key="5">
    <source>
        <dbReference type="Pfam" id="PF00505"/>
    </source>
</evidence>
<name>A0A811Y824_NYCPR</name>
<proteinExistence type="predicted"/>
<dbReference type="InterPro" id="IPR036910">
    <property type="entry name" value="HMG_box_dom_sf"/>
</dbReference>
<dbReference type="PANTHER" id="PTHR46318:SF1">
    <property type="entry name" value="UPSTREAM-BINDING FACTOR 1-LIKE PROTEIN 1-RELATED"/>
    <property type="match status" value="1"/>
</dbReference>
<evidence type="ECO:0000313" key="6">
    <source>
        <dbReference type="EMBL" id="CAD7673118.1"/>
    </source>
</evidence>
<accession>A0A811Y824</accession>
<dbReference type="PANTHER" id="PTHR46318">
    <property type="entry name" value="UPSTREAM BINDING TRANSCRIPTION FACTOR"/>
    <property type="match status" value="1"/>
</dbReference>